<evidence type="ECO:0000313" key="2">
    <source>
        <dbReference type="EMBL" id="GEU92957.1"/>
    </source>
</evidence>
<proteinExistence type="predicted"/>
<evidence type="ECO:0000256" key="1">
    <source>
        <dbReference type="SAM" id="MobiDB-lite"/>
    </source>
</evidence>
<accession>A0A6L2P4Z6</accession>
<comment type="caution">
    <text evidence="2">The sequence shown here is derived from an EMBL/GenBank/DDBJ whole genome shotgun (WGS) entry which is preliminary data.</text>
</comment>
<gene>
    <name evidence="2" type="ORF">Tci_064935</name>
</gene>
<feature type="region of interest" description="Disordered" evidence="1">
    <location>
        <begin position="32"/>
        <end position="87"/>
    </location>
</feature>
<dbReference type="EMBL" id="BKCJ010010746">
    <property type="protein sequence ID" value="GEU92957.1"/>
    <property type="molecule type" value="Genomic_DNA"/>
</dbReference>
<organism evidence="2">
    <name type="scientific">Tanacetum cinerariifolium</name>
    <name type="common">Dalmatian daisy</name>
    <name type="synonym">Chrysanthemum cinerariifolium</name>
    <dbReference type="NCBI Taxonomy" id="118510"/>
    <lineage>
        <taxon>Eukaryota</taxon>
        <taxon>Viridiplantae</taxon>
        <taxon>Streptophyta</taxon>
        <taxon>Embryophyta</taxon>
        <taxon>Tracheophyta</taxon>
        <taxon>Spermatophyta</taxon>
        <taxon>Magnoliopsida</taxon>
        <taxon>eudicotyledons</taxon>
        <taxon>Gunneridae</taxon>
        <taxon>Pentapetalae</taxon>
        <taxon>asterids</taxon>
        <taxon>campanulids</taxon>
        <taxon>Asterales</taxon>
        <taxon>Asteraceae</taxon>
        <taxon>Asteroideae</taxon>
        <taxon>Anthemideae</taxon>
        <taxon>Anthemidinae</taxon>
        <taxon>Tanacetum</taxon>
    </lineage>
</organism>
<protein>
    <submittedName>
        <fullName evidence="2">Uncharacterized protein</fullName>
    </submittedName>
</protein>
<reference evidence="2" key="1">
    <citation type="journal article" date="2019" name="Sci. Rep.">
        <title>Draft genome of Tanacetum cinerariifolium, the natural source of mosquito coil.</title>
        <authorList>
            <person name="Yamashiro T."/>
            <person name="Shiraishi A."/>
            <person name="Satake H."/>
            <person name="Nakayama K."/>
        </authorList>
    </citation>
    <scope>NUCLEOTIDE SEQUENCE</scope>
</reference>
<name>A0A6L2P4Z6_TANCI</name>
<dbReference type="AlphaFoldDB" id="A0A6L2P4Z6"/>
<sequence>MICLHVVPTTVLTKSKLVPITAARPVSAAVPKPYVSRPRPAKTIVSKPHSPPRRNINHSPSPKASTFPPKVNAAEAPMGNPHHALKDKRVIDSRCSRHMTGNMSYLFDFKELNGGYVAFGGNPKGGKTS</sequence>
<feature type="non-terminal residue" evidence="2">
    <location>
        <position position="129"/>
    </location>
</feature>